<comment type="caution">
    <text evidence="1">The sequence shown here is derived from an EMBL/GenBank/DDBJ whole genome shotgun (WGS) entry which is preliminary data.</text>
</comment>
<reference evidence="2" key="1">
    <citation type="journal article" date="2019" name="Int. J. Syst. Evol. Microbiol.">
        <title>The Global Catalogue of Microorganisms (GCM) 10K type strain sequencing project: providing services to taxonomists for standard genome sequencing and annotation.</title>
        <authorList>
            <consortium name="The Broad Institute Genomics Platform"/>
            <consortium name="The Broad Institute Genome Sequencing Center for Infectious Disease"/>
            <person name="Wu L."/>
            <person name="Ma J."/>
        </authorList>
    </citation>
    <scope>NUCLEOTIDE SEQUENCE [LARGE SCALE GENOMIC DNA]</scope>
    <source>
        <strain evidence="2">CECT 7956</strain>
    </source>
</reference>
<evidence type="ECO:0000313" key="1">
    <source>
        <dbReference type="EMBL" id="MFC3809312.1"/>
    </source>
</evidence>
<keyword evidence="2" id="KW-1185">Reference proteome</keyword>
<name>A0ABV7YR25_9BACT</name>
<dbReference type="Proteomes" id="UP001595616">
    <property type="component" value="Unassembled WGS sequence"/>
</dbReference>
<dbReference type="EMBL" id="JBHRYQ010000001">
    <property type="protein sequence ID" value="MFC3809312.1"/>
    <property type="molecule type" value="Genomic_DNA"/>
</dbReference>
<accession>A0ABV7YR25</accession>
<evidence type="ECO:0000313" key="2">
    <source>
        <dbReference type="Proteomes" id="UP001595616"/>
    </source>
</evidence>
<organism evidence="1 2">
    <name type="scientific">Lacihabitans lacunae</name>
    <dbReference type="NCBI Taxonomy" id="1028214"/>
    <lineage>
        <taxon>Bacteria</taxon>
        <taxon>Pseudomonadati</taxon>
        <taxon>Bacteroidota</taxon>
        <taxon>Cytophagia</taxon>
        <taxon>Cytophagales</taxon>
        <taxon>Leadbetterellaceae</taxon>
        <taxon>Lacihabitans</taxon>
    </lineage>
</organism>
<sequence>MKIENKLALTNALRNVTNKQRICLFEDCEKQAINSHILQKNGILREMSIKNHLIQLERTNGFEIEEKGIQKFTKVGINKAFAFLGFCPFHDVEVFKHIENGVKLNLFEPKTQALFCYRGLCQEIRRKEEVLDHINELADFGNPQTHEIKRLLYDGTKEGIQNLNYYKKKFEDAFRSENYSEFTFLTQPIERIDICFSVPLNIDKLPKRENGETFEAWKSKQPNPFKTSFLSLFPYKSKSFFIAGFLNEFQCDWTINKINKIGKIKNKQVLKEISDFIILRLEFWAMSPKLYNTIPKSILSKYRQTFEENAFEHDPKLRTKINLFKNYTKI</sequence>
<dbReference type="RefSeq" id="WP_379834189.1">
    <property type="nucleotide sequence ID" value="NZ_JBHRYQ010000001.1"/>
</dbReference>
<protein>
    <submittedName>
        <fullName evidence="1">Uncharacterized protein</fullName>
    </submittedName>
</protein>
<gene>
    <name evidence="1" type="ORF">ACFOOI_01480</name>
</gene>
<proteinExistence type="predicted"/>